<evidence type="ECO:0000313" key="1">
    <source>
        <dbReference type="EMBL" id="SFV66673.1"/>
    </source>
</evidence>
<dbReference type="Pfam" id="PF05721">
    <property type="entry name" value="PhyH"/>
    <property type="match status" value="1"/>
</dbReference>
<dbReference type="InterPro" id="IPR008775">
    <property type="entry name" value="Phytyl_CoA_dOase-like"/>
</dbReference>
<accession>A0A1W1CLU2</accession>
<dbReference type="SUPFAM" id="SSF51197">
    <property type="entry name" value="Clavaminate synthase-like"/>
    <property type="match status" value="1"/>
</dbReference>
<reference evidence="1" key="1">
    <citation type="submission" date="2016-10" db="EMBL/GenBank/DDBJ databases">
        <authorList>
            <person name="de Groot N.N."/>
        </authorList>
    </citation>
    <scope>NUCLEOTIDE SEQUENCE</scope>
</reference>
<protein>
    <submittedName>
        <fullName evidence="1">Phytanoyl-CoA dioxygenase</fullName>
    </submittedName>
</protein>
<sequence>MELTKEALEQFNVNGFLLLRNFADKRECKIIKDIALVHLKHKIEPIETEVDYGNKSQEYRTEVSDYSSIEKKRDVTVRRLRQVYDRDIVFKNWMENKKIRPILKQILEDDVVITLAHHNSIMTKMPYSSTETDWHQDRRYWSYDGDNLVSVWLALGEENEENGVLEFIPKSHKINFSKEQFGEKEYFNSRHPLNIPLIETKKSYSLNKGDVVIFHSKLLHRANANRSDEPKISFVYTVKGKSVNVIKNSRSSQYSEILLD</sequence>
<keyword evidence="1" id="KW-0560">Oxidoreductase</keyword>
<dbReference type="PANTHER" id="PTHR20883">
    <property type="entry name" value="PHYTANOYL-COA DIOXYGENASE DOMAIN CONTAINING 1"/>
    <property type="match status" value="1"/>
</dbReference>
<dbReference type="Gene3D" id="2.60.120.620">
    <property type="entry name" value="q2cbj1_9rhob like domain"/>
    <property type="match status" value="1"/>
</dbReference>
<gene>
    <name evidence="1" type="ORF">MNB_SV-14-436</name>
</gene>
<dbReference type="EMBL" id="FPHN01000210">
    <property type="protein sequence ID" value="SFV66673.1"/>
    <property type="molecule type" value="Genomic_DNA"/>
</dbReference>
<keyword evidence="1" id="KW-0223">Dioxygenase</keyword>
<dbReference type="AlphaFoldDB" id="A0A1W1CLU2"/>
<dbReference type="GO" id="GO:0051213">
    <property type="term" value="F:dioxygenase activity"/>
    <property type="evidence" value="ECO:0007669"/>
    <property type="project" value="UniProtKB-KW"/>
</dbReference>
<dbReference type="PANTHER" id="PTHR20883:SF46">
    <property type="entry name" value="PHYTANOYL-COA HYDROXYLASE"/>
    <property type="match status" value="1"/>
</dbReference>
<name>A0A1W1CLU2_9ZZZZ</name>
<proteinExistence type="predicted"/>
<organism evidence="1">
    <name type="scientific">hydrothermal vent metagenome</name>
    <dbReference type="NCBI Taxonomy" id="652676"/>
    <lineage>
        <taxon>unclassified sequences</taxon>
        <taxon>metagenomes</taxon>
        <taxon>ecological metagenomes</taxon>
    </lineage>
</organism>